<evidence type="ECO:0000313" key="1">
    <source>
        <dbReference type="EMBL" id="QHT04572.1"/>
    </source>
</evidence>
<sequence length="54" mass="6236">MEDLDKIIDNISKTYSVTETNPEKVKEIGKTLQKLTNQQLLDVFNKIKVIKKDS</sequence>
<dbReference type="EMBL" id="MN739435">
    <property type="protein sequence ID" value="QHT04572.1"/>
    <property type="molecule type" value="Genomic_DNA"/>
</dbReference>
<protein>
    <recommendedName>
        <fullName evidence="2">NET domain-containing protein</fullName>
    </recommendedName>
</protein>
<reference evidence="1" key="1">
    <citation type="journal article" date="2020" name="Nature">
        <title>Giant virus diversity and host interactions through global metagenomics.</title>
        <authorList>
            <person name="Schulz F."/>
            <person name="Roux S."/>
            <person name="Paez-Espino D."/>
            <person name="Jungbluth S."/>
            <person name="Walsh D.A."/>
            <person name="Denef V.J."/>
            <person name="McMahon K.D."/>
            <person name="Konstantinidis K.T."/>
            <person name="Eloe-Fadrosh E.A."/>
            <person name="Kyrpides N.C."/>
            <person name="Woyke T."/>
        </authorList>
    </citation>
    <scope>NUCLEOTIDE SEQUENCE</scope>
    <source>
        <strain evidence="1">GVMAG-M-3300021343-4</strain>
    </source>
</reference>
<organism evidence="1">
    <name type="scientific">viral metagenome</name>
    <dbReference type="NCBI Taxonomy" id="1070528"/>
    <lineage>
        <taxon>unclassified sequences</taxon>
        <taxon>metagenomes</taxon>
        <taxon>organismal metagenomes</taxon>
    </lineage>
</organism>
<evidence type="ECO:0008006" key="2">
    <source>
        <dbReference type="Google" id="ProtNLM"/>
    </source>
</evidence>
<name>A0A6C0CK83_9ZZZZ</name>
<proteinExistence type="predicted"/>
<accession>A0A6C0CK83</accession>
<dbReference type="AlphaFoldDB" id="A0A6C0CK83"/>